<dbReference type="AlphaFoldDB" id="A0A432W4I2"/>
<evidence type="ECO:0000313" key="2">
    <source>
        <dbReference type="EMBL" id="RUO24369.1"/>
    </source>
</evidence>
<feature type="transmembrane region" description="Helical" evidence="1">
    <location>
        <begin position="182"/>
        <end position="206"/>
    </location>
</feature>
<sequence>MMMHKLTRFPSGKFPQQLLTGDPIIDAYLKSLDLELAGSKKVRADTLQEVSEHLLDHKAKLEKQGQHEDSAAHQAVSSFGEVAMHGREQRRELSRSFFKKFFIMGSGFATLMFFIQGFSNEGLVSEWRVWAVMFAFNFLLFGALMSFWSTFMLAGDRSDSSWSSANKAETELKVYSGRSSKWAAIFLVIVMSALSGLFLAGLLGYGLMQNTWIGASLLLVIVGIRNALAALTAWTRYRLSPSSFYICSVWGKTEIPRSQITDIRRLPIWMSLVRISMGWQYLLCWCDDNGQKKQKVVAINDEMKHSNQLLAVLNDDVIVNKSNTPAES</sequence>
<organism evidence="2 3">
    <name type="scientific">Aliidiomarina minuta</name>
    <dbReference type="NCBI Taxonomy" id="880057"/>
    <lineage>
        <taxon>Bacteria</taxon>
        <taxon>Pseudomonadati</taxon>
        <taxon>Pseudomonadota</taxon>
        <taxon>Gammaproteobacteria</taxon>
        <taxon>Alteromonadales</taxon>
        <taxon>Idiomarinaceae</taxon>
        <taxon>Aliidiomarina</taxon>
    </lineage>
</organism>
<dbReference type="OrthoDB" id="6398428at2"/>
<evidence type="ECO:0000313" key="3">
    <source>
        <dbReference type="Proteomes" id="UP000288293"/>
    </source>
</evidence>
<evidence type="ECO:0000256" key="1">
    <source>
        <dbReference type="SAM" id="Phobius"/>
    </source>
</evidence>
<keyword evidence="1" id="KW-0472">Membrane</keyword>
<proteinExistence type="predicted"/>
<dbReference type="Proteomes" id="UP000288293">
    <property type="component" value="Unassembled WGS sequence"/>
</dbReference>
<reference evidence="2 3" key="1">
    <citation type="journal article" date="2011" name="Front. Microbiol.">
        <title>Genomic signatures of strain selection and enhancement in Bacillus atrophaeus var. globigii, a historical biowarfare simulant.</title>
        <authorList>
            <person name="Gibbons H.S."/>
            <person name="Broomall S.M."/>
            <person name="McNew L.A."/>
            <person name="Daligault H."/>
            <person name="Chapman C."/>
            <person name="Bruce D."/>
            <person name="Karavis M."/>
            <person name="Krepps M."/>
            <person name="McGregor P.A."/>
            <person name="Hong C."/>
            <person name="Park K.H."/>
            <person name="Akmal A."/>
            <person name="Feldman A."/>
            <person name="Lin J.S."/>
            <person name="Chang W.E."/>
            <person name="Higgs B.W."/>
            <person name="Demirev P."/>
            <person name="Lindquist J."/>
            <person name="Liem A."/>
            <person name="Fochler E."/>
            <person name="Read T.D."/>
            <person name="Tapia R."/>
            <person name="Johnson S."/>
            <person name="Bishop-Lilly K.A."/>
            <person name="Detter C."/>
            <person name="Han C."/>
            <person name="Sozhamannan S."/>
            <person name="Rosenzweig C.N."/>
            <person name="Skowronski E.W."/>
        </authorList>
    </citation>
    <scope>NUCLEOTIDE SEQUENCE [LARGE SCALE GENOMIC DNA]</scope>
    <source>
        <strain evidence="2 3">MLST1</strain>
    </source>
</reference>
<feature type="transmembrane region" description="Helical" evidence="1">
    <location>
        <begin position="127"/>
        <end position="148"/>
    </location>
</feature>
<keyword evidence="1" id="KW-0812">Transmembrane</keyword>
<feature type="transmembrane region" description="Helical" evidence="1">
    <location>
        <begin position="97"/>
        <end position="115"/>
    </location>
</feature>
<dbReference type="EMBL" id="PIPL01000002">
    <property type="protein sequence ID" value="RUO24369.1"/>
    <property type="molecule type" value="Genomic_DNA"/>
</dbReference>
<name>A0A432W4I2_9GAMM</name>
<feature type="transmembrane region" description="Helical" evidence="1">
    <location>
        <begin position="212"/>
        <end position="234"/>
    </location>
</feature>
<accession>A0A432W4I2</accession>
<keyword evidence="3" id="KW-1185">Reference proteome</keyword>
<protein>
    <submittedName>
        <fullName evidence="2">Uncharacterized protein</fullName>
    </submittedName>
</protein>
<gene>
    <name evidence="2" type="ORF">CWE09_10880</name>
</gene>
<comment type="caution">
    <text evidence="2">The sequence shown here is derived from an EMBL/GenBank/DDBJ whole genome shotgun (WGS) entry which is preliminary data.</text>
</comment>
<keyword evidence="1" id="KW-1133">Transmembrane helix</keyword>
<dbReference type="RefSeq" id="WP_126804072.1">
    <property type="nucleotide sequence ID" value="NZ_PIPL01000002.1"/>
</dbReference>